<protein>
    <submittedName>
        <fullName evidence="3">Uncharacterized protein</fullName>
    </submittedName>
</protein>
<keyword evidence="1" id="KW-0812">Transmembrane</keyword>
<name>A0AAD9NYZ8_RIDPI</name>
<keyword evidence="1" id="KW-0472">Membrane</keyword>
<keyword evidence="4" id="KW-1185">Reference proteome</keyword>
<evidence type="ECO:0000256" key="1">
    <source>
        <dbReference type="SAM" id="Phobius"/>
    </source>
</evidence>
<sequence length="296" mass="31904">MAIFKGILFVLLIAMTAADMAMKMDTSQVKIASEAGSMEFRRQLGNTSELSDPVKIKMAEVVQIGADGLEVTDCAKNGNPLFSMFNPMKRFANFAGKTFNIDAMRENAAMPNAGSLKASMTKFSADLGADVGKLAIDLALAEEAGEVVVGGETQALEKGDMKFNIELSEWKWCGEEDATGAAKFLDVYMEVKGKLTPQMKHARSAAVPASFDIGDNMTVSFSGKFQKDSGAWADMVDGYPKVDPTNPYRVIVRFPRFSTKLVYDPSLTGAAGFVSLSIILVTMTTVVACVMFNGIM</sequence>
<reference evidence="3" key="1">
    <citation type="journal article" date="2023" name="Mol. Biol. Evol.">
        <title>Third-Generation Sequencing Reveals the Adaptive Role of the Epigenome in Three Deep-Sea Polychaetes.</title>
        <authorList>
            <person name="Perez M."/>
            <person name="Aroh O."/>
            <person name="Sun Y."/>
            <person name="Lan Y."/>
            <person name="Juniper S.K."/>
            <person name="Young C.R."/>
            <person name="Angers B."/>
            <person name="Qian P.Y."/>
        </authorList>
    </citation>
    <scope>NUCLEOTIDE SEQUENCE</scope>
    <source>
        <strain evidence="3">R07B-5</strain>
    </source>
</reference>
<feature type="transmembrane region" description="Helical" evidence="1">
    <location>
        <begin position="270"/>
        <end position="292"/>
    </location>
</feature>
<evidence type="ECO:0000256" key="2">
    <source>
        <dbReference type="SAM" id="SignalP"/>
    </source>
</evidence>
<proteinExistence type="predicted"/>
<keyword evidence="1" id="KW-1133">Transmembrane helix</keyword>
<feature type="signal peptide" evidence="2">
    <location>
        <begin position="1"/>
        <end position="18"/>
    </location>
</feature>
<dbReference type="Proteomes" id="UP001209878">
    <property type="component" value="Unassembled WGS sequence"/>
</dbReference>
<feature type="chain" id="PRO_5042061915" evidence="2">
    <location>
        <begin position="19"/>
        <end position="296"/>
    </location>
</feature>
<evidence type="ECO:0000313" key="4">
    <source>
        <dbReference type="Proteomes" id="UP001209878"/>
    </source>
</evidence>
<accession>A0AAD9NYZ8</accession>
<keyword evidence="2" id="KW-0732">Signal</keyword>
<organism evidence="3 4">
    <name type="scientific">Ridgeia piscesae</name>
    <name type="common">Tubeworm</name>
    <dbReference type="NCBI Taxonomy" id="27915"/>
    <lineage>
        <taxon>Eukaryota</taxon>
        <taxon>Metazoa</taxon>
        <taxon>Spiralia</taxon>
        <taxon>Lophotrochozoa</taxon>
        <taxon>Annelida</taxon>
        <taxon>Polychaeta</taxon>
        <taxon>Sedentaria</taxon>
        <taxon>Canalipalpata</taxon>
        <taxon>Sabellida</taxon>
        <taxon>Siboglinidae</taxon>
        <taxon>Ridgeia</taxon>
    </lineage>
</organism>
<evidence type="ECO:0000313" key="3">
    <source>
        <dbReference type="EMBL" id="KAK2185021.1"/>
    </source>
</evidence>
<gene>
    <name evidence="3" type="ORF">NP493_247g01174</name>
</gene>
<dbReference type="AlphaFoldDB" id="A0AAD9NYZ8"/>
<dbReference type="EMBL" id="JAODUO010000246">
    <property type="protein sequence ID" value="KAK2185021.1"/>
    <property type="molecule type" value="Genomic_DNA"/>
</dbReference>
<comment type="caution">
    <text evidence="3">The sequence shown here is derived from an EMBL/GenBank/DDBJ whole genome shotgun (WGS) entry which is preliminary data.</text>
</comment>